<name>A0A9D4QT54_DREPO</name>
<gene>
    <name evidence="1" type="ORF">DPMN_115185</name>
</gene>
<proteinExistence type="predicted"/>
<evidence type="ECO:0000313" key="1">
    <source>
        <dbReference type="EMBL" id="KAH3841712.1"/>
    </source>
</evidence>
<evidence type="ECO:0000313" key="2">
    <source>
        <dbReference type="Proteomes" id="UP000828390"/>
    </source>
</evidence>
<sequence length="102" mass="11691">MEVSTKKIEYHCEKNYKLQEAGKREQLKTFGEHLPRDDASTAKEWKKITMATAAMARLRRLYISSSIGFQVQALQVYHSLHPTVGLRILDASRGHITRDTGF</sequence>
<reference evidence="1" key="2">
    <citation type="submission" date="2020-11" db="EMBL/GenBank/DDBJ databases">
        <authorList>
            <person name="McCartney M.A."/>
            <person name="Auch B."/>
            <person name="Kono T."/>
            <person name="Mallez S."/>
            <person name="Becker A."/>
            <person name="Gohl D.M."/>
            <person name="Silverstein K.A.T."/>
            <person name="Koren S."/>
            <person name="Bechman K.B."/>
            <person name="Herman A."/>
            <person name="Abrahante J.E."/>
            <person name="Garbe J."/>
        </authorList>
    </citation>
    <scope>NUCLEOTIDE SEQUENCE</scope>
    <source>
        <strain evidence="1">Duluth1</strain>
        <tissue evidence="1">Whole animal</tissue>
    </source>
</reference>
<reference evidence="1" key="1">
    <citation type="journal article" date="2019" name="bioRxiv">
        <title>The Genome of the Zebra Mussel, Dreissena polymorpha: A Resource for Invasive Species Research.</title>
        <authorList>
            <person name="McCartney M.A."/>
            <person name="Auch B."/>
            <person name="Kono T."/>
            <person name="Mallez S."/>
            <person name="Zhang Y."/>
            <person name="Obille A."/>
            <person name="Becker A."/>
            <person name="Abrahante J.E."/>
            <person name="Garbe J."/>
            <person name="Badalamenti J.P."/>
            <person name="Herman A."/>
            <person name="Mangelson H."/>
            <person name="Liachko I."/>
            <person name="Sullivan S."/>
            <person name="Sone E.D."/>
            <person name="Koren S."/>
            <person name="Silverstein K.A.T."/>
            <person name="Beckman K.B."/>
            <person name="Gohl D.M."/>
        </authorList>
    </citation>
    <scope>NUCLEOTIDE SEQUENCE</scope>
    <source>
        <strain evidence="1">Duluth1</strain>
        <tissue evidence="1">Whole animal</tissue>
    </source>
</reference>
<organism evidence="1 2">
    <name type="scientific">Dreissena polymorpha</name>
    <name type="common">Zebra mussel</name>
    <name type="synonym">Mytilus polymorpha</name>
    <dbReference type="NCBI Taxonomy" id="45954"/>
    <lineage>
        <taxon>Eukaryota</taxon>
        <taxon>Metazoa</taxon>
        <taxon>Spiralia</taxon>
        <taxon>Lophotrochozoa</taxon>
        <taxon>Mollusca</taxon>
        <taxon>Bivalvia</taxon>
        <taxon>Autobranchia</taxon>
        <taxon>Heteroconchia</taxon>
        <taxon>Euheterodonta</taxon>
        <taxon>Imparidentia</taxon>
        <taxon>Neoheterodontei</taxon>
        <taxon>Myida</taxon>
        <taxon>Dreissenoidea</taxon>
        <taxon>Dreissenidae</taxon>
        <taxon>Dreissena</taxon>
    </lineage>
</organism>
<protein>
    <submittedName>
        <fullName evidence="1">Uncharacterized protein</fullName>
    </submittedName>
</protein>
<dbReference type="AlphaFoldDB" id="A0A9D4QT54"/>
<comment type="caution">
    <text evidence="1">The sequence shown here is derived from an EMBL/GenBank/DDBJ whole genome shotgun (WGS) entry which is preliminary data.</text>
</comment>
<dbReference type="EMBL" id="JAIWYP010000004">
    <property type="protein sequence ID" value="KAH3841712.1"/>
    <property type="molecule type" value="Genomic_DNA"/>
</dbReference>
<dbReference type="Proteomes" id="UP000828390">
    <property type="component" value="Unassembled WGS sequence"/>
</dbReference>
<accession>A0A9D4QT54</accession>
<keyword evidence="2" id="KW-1185">Reference proteome</keyword>